<dbReference type="InterPro" id="IPR036856">
    <property type="entry name" value="Ald_Oxase/Xan_DH_a/b_sf"/>
</dbReference>
<dbReference type="Gene3D" id="3.90.1170.50">
    <property type="entry name" value="Aldehyde oxidase/xanthine dehydrogenase, a/b hammerhead"/>
    <property type="match status" value="1"/>
</dbReference>
<dbReference type="RefSeq" id="WP_067852211.1">
    <property type="nucleotide sequence ID" value="NZ_LGTW01000014.1"/>
</dbReference>
<dbReference type="PANTHER" id="PTHR11908:SF157">
    <property type="entry name" value="XANTHINE DEHYDROGENASE SUBUNIT D-RELATED"/>
    <property type="match status" value="1"/>
</dbReference>
<gene>
    <name evidence="2" type="ORF">AFM11_21175</name>
</gene>
<dbReference type="Gene3D" id="3.30.365.10">
    <property type="entry name" value="Aldehyde oxidase/xanthine dehydrogenase, molybdopterin binding domain"/>
    <property type="match status" value="4"/>
</dbReference>
<evidence type="ECO:0000313" key="2">
    <source>
        <dbReference type="EMBL" id="KWX22335.1"/>
    </source>
</evidence>
<comment type="caution">
    <text evidence="2">The sequence shown here is derived from an EMBL/GenBank/DDBJ whole genome shotgun (WGS) entry which is preliminary data.</text>
</comment>
<dbReference type="GO" id="GO:0016491">
    <property type="term" value="F:oxidoreductase activity"/>
    <property type="evidence" value="ECO:0007669"/>
    <property type="project" value="InterPro"/>
</dbReference>
<dbReference type="InterPro" id="IPR000674">
    <property type="entry name" value="Ald_Oxase/Xan_DH_a/b"/>
</dbReference>
<evidence type="ECO:0000313" key="3">
    <source>
        <dbReference type="Proteomes" id="UP000070612"/>
    </source>
</evidence>
<dbReference type="GO" id="GO:0005506">
    <property type="term" value="F:iron ion binding"/>
    <property type="evidence" value="ECO:0007669"/>
    <property type="project" value="InterPro"/>
</dbReference>
<protein>
    <recommendedName>
        <fullName evidence="1">Aldehyde oxidase/xanthine dehydrogenase a/b hammerhead domain-containing protein</fullName>
    </recommendedName>
</protein>
<dbReference type="SMART" id="SM01008">
    <property type="entry name" value="Ald_Xan_dh_C"/>
    <property type="match status" value="1"/>
</dbReference>
<dbReference type="PANTHER" id="PTHR11908">
    <property type="entry name" value="XANTHINE DEHYDROGENASE"/>
    <property type="match status" value="1"/>
</dbReference>
<dbReference type="Pfam" id="PF20256">
    <property type="entry name" value="MoCoBD_2"/>
    <property type="match status" value="1"/>
</dbReference>
<dbReference type="InterPro" id="IPR037165">
    <property type="entry name" value="AldOxase/xan_DH_Mopterin-bd_sf"/>
</dbReference>
<dbReference type="PATRIC" id="fig|59750.3.peg.1582"/>
<accession>A0A132PJ25</accession>
<dbReference type="InterPro" id="IPR046867">
    <property type="entry name" value="AldOxase/xan_DH_MoCoBD2"/>
</dbReference>
<dbReference type="Pfam" id="PF01315">
    <property type="entry name" value="Ald_Xan_dh_C"/>
    <property type="match status" value="1"/>
</dbReference>
<dbReference type="SUPFAM" id="SSF56003">
    <property type="entry name" value="Molybdenum cofactor-binding domain"/>
    <property type="match status" value="1"/>
</dbReference>
<keyword evidence="3" id="KW-1185">Reference proteome</keyword>
<dbReference type="InterPro" id="IPR016208">
    <property type="entry name" value="Ald_Oxase/xanthine_DH-like"/>
</dbReference>
<dbReference type="AlphaFoldDB" id="A0A132PJ25"/>
<dbReference type="SUPFAM" id="SSF54665">
    <property type="entry name" value="CO dehydrogenase molybdoprotein N-domain-like"/>
    <property type="match status" value="1"/>
</dbReference>
<dbReference type="InterPro" id="IPR008274">
    <property type="entry name" value="AldOxase/xan_DH_MoCoBD1"/>
</dbReference>
<dbReference type="Pfam" id="PF02738">
    <property type="entry name" value="MoCoBD_1"/>
    <property type="match status" value="1"/>
</dbReference>
<dbReference type="EMBL" id="LGTW01000014">
    <property type="protein sequence ID" value="KWX22335.1"/>
    <property type="molecule type" value="Genomic_DNA"/>
</dbReference>
<evidence type="ECO:0000259" key="1">
    <source>
        <dbReference type="SMART" id="SM01008"/>
    </source>
</evidence>
<reference evidence="2 3" key="1">
    <citation type="submission" date="2015-07" db="EMBL/GenBank/DDBJ databases">
        <title>A draft genome sequence of Mycobacterium wolinskyi.</title>
        <authorList>
            <person name="de Man T.J."/>
            <person name="Perry K.A."/>
            <person name="Coulliette A.D."/>
            <person name="Jensen B."/>
            <person name="Toney N.C."/>
            <person name="Limbago B.M."/>
            <person name="Noble-Wang J."/>
        </authorList>
    </citation>
    <scope>NUCLEOTIDE SEQUENCE [LARGE SCALE GENOMIC DNA]</scope>
    <source>
        <strain evidence="2 3">CDC_01</strain>
    </source>
</reference>
<dbReference type="STRING" id="59750.AWC31_06540"/>
<feature type="domain" description="Aldehyde oxidase/xanthine dehydrogenase a/b hammerhead" evidence="1">
    <location>
        <begin position="24"/>
        <end position="129"/>
    </location>
</feature>
<proteinExistence type="predicted"/>
<name>A0A132PJ25_9MYCO</name>
<organism evidence="2 3">
    <name type="scientific">Mycolicibacterium wolinskyi</name>
    <dbReference type="NCBI Taxonomy" id="59750"/>
    <lineage>
        <taxon>Bacteria</taxon>
        <taxon>Bacillati</taxon>
        <taxon>Actinomycetota</taxon>
        <taxon>Actinomycetes</taxon>
        <taxon>Mycobacteriales</taxon>
        <taxon>Mycobacteriaceae</taxon>
        <taxon>Mycolicibacterium</taxon>
    </lineage>
</organism>
<dbReference type="Proteomes" id="UP000070612">
    <property type="component" value="Unassembled WGS sequence"/>
</dbReference>
<sequence length="714" mass="74128">MATRSVPAAIGATAIRIDAIDKLRGRFRYATHVHAAAELHAMTVRSPVASARIDRIDTTSAMRVPGAVMVLTGADIPGRRLGSKVADQPVLAHEQVRHHGEAVALAIAETPQAARRMAELITVQLTGLPAVTDPELALDWSAPAVGPDGNLVAQHQTRRGNARGEIAVACRWSTGRQDAAFLAPEAGVAVPRPDGTIHLTIATQDIHTDHAQVTHALGIEPSRLVVHNSGVGGAFGGREDITLQAHLVLAAVRTGRPVRMIYTRAESLAAHPSRHPMTTDVELTCRPDGEFVSLRVRTVLDGGAYASTSAPVSAIVHDFSAGLYRFAAVDITTSAVYTNNPPAGAMRGFGATQACFLIESTVDAVAAELGRDPVALRRQNLLRAGEPLATTGQPLTGCADPRDVLDAALAVPAPDVRLGTTHRRGVGVALGIKSAGLGHGKPDPATVAVTLTAEGADVESSAAEVGQGVTEVLMRVVGAQLPGVPVRVVSTPTTFPTAGGSKASRQTMASGGAAHRASAEVRRQLDELLGRGWTAATVAADLGSRTLRHQVTYDGPATDSARPHKAFQLMAHRVTVDVDTVTGQVEVAQAVCAQDCGRVIDPISVRGQLVGGTVQGIGFALWEERKVDAAGIQTTAGFGDYLLPTAVDVPDVVAVPLEVPHPDLTLGAKGIGEGPLVSSPAAVAAAVRCATGRPVSRIPLWRAEISGVRTARDG</sequence>